<keyword evidence="2" id="KW-1133">Transmembrane helix</keyword>
<evidence type="ECO:0000313" key="6">
    <source>
        <dbReference type="Proteomes" id="UP000249616"/>
    </source>
</evidence>
<dbReference type="Pfam" id="PF13828">
    <property type="entry name" value="DUF4190"/>
    <property type="match status" value="1"/>
</dbReference>
<feature type="region of interest" description="Disordered" evidence="1">
    <location>
        <begin position="1"/>
        <end position="22"/>
    </location>
</feature>
<gene>
    <name evidence="5" type="ORF">DN051_16960</name>
</gene>
<dbReference type="Proteomes" id="UP000249616">
    <property type="component" value="Chromosome"/>
</dbReference>
<dbReference type="GeneID" id="32590021"/>
<evidence type="ECO:0000256" key="1">
    <source>
        <dbReference type="SAM" id="MobiDB-lite"/>
    </source>
</evidence>
<dbReference type="KEGG" id="scad:DN051_16960"/>
<keyword evidence="6" id="KW-1185">Reference proteome</keyword>
<protein>
    <submittedName>
        <fullName evidence="5">DUF1707 domain-containing protein</fullName>
    </submittedName>
</protein>
<dbReference type="PANTHER" id="PTHR40763:SF4">
    <property type="entry name" value="DUF1707 DOMAIN-CONTAINING PROTEIN"/>
    <property type="match status" value="1"/>
</dbReference>
<dbReference type="PANTHER" id="PTHR40763">
    <property type="entry name" value="MEMBRANE PROTEIN-RELATED"/>
    <property type="match status" value="1"/>
</dbReference>
<keyword evidence="2" id="KW-0812">Transmembrane</keyword>
<accession>A0A2Z4IZ11</accession>
<evidence type="ECO:0000259" key="3">
    <source>
        <dbReference type="Pfam" id="PF08044"/>
    </source>
</evidence>
<evidence type="ECO:0000313" key="5">
    <source>
        <dbReference type="EMBL" id="AWW38132.1"/>
    </source>
</evidence>
<proteinExistence type="predicted"/>
<dbReference type="InterPro" id="IPR025241">
    <property type="entry name" value="DUF4190"/>
</dbReference>
<feature type="domain" description="DUF4190" evidence="4">
    <location>
        <begin position="98"/>
        <end position="157"/>
    </location>
</feature>
<evidence type="ECO:0000256" key="2">
    <source>
        <dbReference type="SAM" id="Phobius"/>
    </source>
</evidence>
<organism evidence="5 6">
    <name type="scientific">Streptomyces cadmiisoli</name>
    <dbReference type="NCBI Taxonomy" id="2184053"/>
    <lineage>
        <taxon>Bacteria</taxon>
        <taxon>Bacillati</taxon>
        <taxon>Actinomycetota</taxon>
        <taxon>Actinomycetes</taxon>
        <taxon>Kitasatosporales</taxon>
        <taxon>Streptomycetaceae</taxon>
        <taxon>Streptomyces</taxon>
        <taxon>Streptomyces aurantiacus group</taxon>
    </lineage>
</organism>
<feature type="domain" description="DUF1707" evidence="3">
    <location>
        <begin position="17"/>
        <end position="69"/>
    </location>
</feature>
<evidence type="ECO:0000259" key="4">
    <source>
        <dbReference type="Pfam" id="PF13828"/>
    </source>
</evidence>
<dbReference type="InterPro" id="IPR012551">
    <property type="entry name" value="DUF1707_SHOCT-like"/>
</dbReference>
<dbReference type="EMBL" id="CP030073">
    <property type="protein sequence ID" value="AWW38132.1"/>
    <property type="molecule type" value="Genomic_DNA"/>
</dbReference>
<sequence>MSYPAWQPWEPHSTPSVRASHADRERAVDVLKAGLGEGRLEQAEFERRVTRAYAARTVGELARLVADLPQGPVPPGTAGSAVPSTFVAEPRARINAKAVGSAICGALCLVTVGITAVPAVILGHMARAEIRSREEEGDWLALTGLVLGWLSIAGWLLVLVMIAVVVGTA</sequence>
<dbReference type="AlphaFoldDB" id="A0A2Z4IZ11"/>
<dbReference type="RefSeq" id="WP_079001809.1">
    <property type="nucleotide sequence ID" value="NZ_CP030073.1"/>
</dbReference>
<reference evidence="5 6" key="1">
    <citation type="journal article" date="2019" name="Int. J. Syst. Evol. Microbiol.">
        <title>Streptomyces cadmiisoli sp. nov., a novel actinomycete isolated from cadmium-contaminated soil.</title>
        <authorList>
            <person name="Li K."/>
            <person name="Tang X."/>
            <person name="Zhao J."/>
            <person name="Guo Y."/>
            <person name="Tang Y."/>
            <person name="Gao J."/>
        </authorList>
    </citation>
    <scope>NUCLEOTIDE SEQUENCE [LARGE SCALE GENOMIC DNA]</scope>
    <source>
        <strain evidence="5 6">ZFG47</strain>
    </source>
</reference>
<feature type="transmembrane region" description="Helical" evidence="2">
    <location>
        <begin position="98"/>
        <end position="121"/>
    </location>
</feature>
<keyword evidence="2" id="KW-0472">Membrane</keyword>
<feature type="transmembrane region" description="Helical" evidence="2">
    <location>
        <begin position="141"/>
        <end position="166"/>
    </location>
</feature>
<dbReference type="Pfam" id="PF08044">
    <property type="entry name" value="DUF1707"/>
    <property type="match status" value="1"/>
</dbReference>
<name>A0A2Z4IZ11_9ACTN</name>